<dbReference type="AlphaFoldDB" id="A0A485KEA4"/>
<name>A0A485KEA4_9STRA</name>
<dbReference type="SMART" id="SM00248">
    <property type="entry name" value="ANK"/>
    <property type="match status" value="4"/>
</dbReference>
<dbReference type="InterPro" id="IPR002110">
    <property type="entry name" value="Ankyrin_rpt"/>
</dbReference>
<organism evidence="2 3">
    <name type="scientific">Aphanomyces stellatus</name>
    <dbReference type="NCBI Taxonomy" id="120398"/>
    <lineage>
        <taxon>Eukaryota</taxon>
        <taxon>Sar</taxon>
        <taxon>Stramenopiles</taxon>
        <taxon>Oomycota</taxon>
        <taxon>Saprolegniomycetes</taxon>
        <taxon>Saprolegniales</taxon>
        <taxon>Verrucalvaceae</taxon>
        <taxon>Aphanomyces</taxon>
    </lineage>
</organism>
<dbReference type="PANTHER" id="PTHR46586">
    <property type="entry name" value="ANKYRIN REPEAT-CONTAINING PROTEIN"/>
    <property type="match status" value="1"/>
</dbReference>
<dbReference type="InterPro" id="IPR036770">
    <property type="entry name" value="Ankyrin_rpt-contain_sf"/>
</dbReference>
<dbReference type="OrthoDB" id="70387at2759"/>
<dbReference type="InterPro" id="IPR052050">
    <property type="entry name" value="SecEffector_AnkRepeat"/>
</dbReference>
<dbReference type="EMBL" id="VJMH01002712">
    <property type="protein sequence ID" value="KAF0707873.1"/>
    <property type="molecule type" value="Genomic_DNA"/>
</dbReference>
<protein>
    <submittedName>
        <fullName evidence="2">Aste57867_6514 protein</fullName>
    </submittedName>
</protein>
<dbReference type="Gene3D" id="1.25.40.20">
    <property type="entry name" value="Ankyrin repeat-containing domain"/>
    <property type="match status" value="2"/>
</dbReference>
<gene>
    <name evidence="2" type="primary">Aste57867_6514</name>
    <name evidence="1" type="ORF">As57867_006497</name>
    <name evidence="2" type="ORF">ASTE57867_6514</name>
</gene>
<reference evidence="2 3" key="1">
    <citation type="submission" date="2019-03" db="EMBL/GenBank/DDBJ databases">
        <authorList>
            <person name="Gaulin E."/>
            <person name="Dumas B."/>
        </authorList>
    </citation>
    <scope>NUCLEOTIDE SEQUENCE [LARGE SCALE GENOMIC DNA]</scope>
    <source>
        <strain evidence="2">CBS 568.67</strain>
    </source>
</reference>
<dbReference type="SUPFAM" id="SSF48403">
    <property type="entry name" value="Ankyrin repeat"/>
    <property type="match status" value="1"/>
</dbReference>
<evidence type="ECO:0000313" key="2">
    <source>
        <dbReference type="EMBL" id="VFT83497.1"/>
    </source>
</evidence>
<sequence length="757" mass="84017">MATFSRVVLGVPSVAPIVFGYQQGVYSDVKPRFVEFAHQVKYKPVHGVNGRIRSGYIIQVGCCHNANIGVAYRGDETTRHLTQKELGLTLLSERDDRFPLHLAIYEGNLALTLRIIACRPDLAFVDAIELAFVRLQYEIARALMDLRATVPQLSTRYRDQTSNETKSHIREATVSTVVNCLMDLGREPQRAARHCDQHVGHACTHTVPSVAPFDNIELLSLLREFQPKAWSRWELSCTLSRSAHASALYVYTNCPETHYDGMLDYAAEHGLLELVQRMHGDGATCTTKAMSGAAGNGHLEIVKFLHTHRTEGWASETVTLAAWGGHVAVLAYLLHHRPHEINLPMALKGAAANGHIDALQFLRSMDVAASVDYRLTLDDAARNGHLSMVEYLHGLEAAVLCSDQAVTSAATCGHEGVVRFLMQHRTEGASPEAVQRALMWGHCSIARYLVEEHGLSIQPLDLHWSLIDKASALDVVAFLCDHDTTWQTSWMDEACDESNLPLVQALHAHSTVGCTTAAMDNAAKQGDLDVVLFLATHRTEGCTAQAFNYAVRLRTPDVLLCLWHHYPEVFRDSVYFTWIEDDMLHVMLDHKMGKPLHILPKLYLDQRLITTVLGYGLDQATPVANLLSLAQLHKKLTTPHFLLTPSHIATEKAIMDQVHAWGKSHVSKDPNEWTELDVAASSVLATKDLSSWVNIVVFQHYFVQDAAGHESDLCDVVGNIEPIDIKRDCVAMMQGLRLGLLLAWPKEGDGIFGAADY</sequence>
<evidence type="ECO:0000313" key="3">
    <source>
        <dbReference type="Proteomes" id="UP000332933"/>
    </source>
</evidence>
<dbReference type="Proteomes" id="UP000332933">
    <property type="component" value="Unassembled WGS sequence"/>
</dbReference>
<evidence type="ECO:0000313" key="1">
    <source>
        <dbReference type="EMBL" id="KAF0707873.1"/>
    </source>
</evidence>
<accession>A0A485KEA4</accession>
<proteinExistence type="predicted"/>
<dbReference type="PANTHER" id="PTHR46586:SF3">
    <property type="entry name" value="ANKYRIN REPEAT-CONTAINING PROTEIN"/>
    <property type="match status" value="1"/>
</dbReference>
<reference evidence="1" key="2">
    <citation type="submission" date="2019-06" db="EMBL/GenBank/DDBJ databases">
        <title>Genomics analysis of Aphanomyces spp. identifies a new class of oomycete effector associated with host adaptation.</title>
        <authorList>
            <person name="Gaulin E."/>
        </authorList>
    </citation>
    <scope>NUCLEOTIDE SEQUENCE</scope>
    <source>
        <strain evidence="1">CBS 578.67</strain>
    </source>
</reference>
<dbReference type="Pfam" id="PF12796">
    <property type="entry name" value="Ank_2"/>
    <property type="match status" value="1"/>
</dbReference>
<dbReference type="EMBL" id="CAADRA010002714">
    <property type="protein sequence ID" value="VFT83497.1"/>
    <property type="molecule type" value="Genomic_DNA"/>
</dbReference>
<keyword evidence="3" id="KW-1185">Reference proteome</keyword>